<evidence type="ECO:0000259" key="1">
    <source>
        <dbReference type="PROSITE" id="PS50097"/>
    </source>
</evidence>
<dbReference type="OrthoDB" id="3164835at2759"/>
<reference evidence="2 3" key="1">
    <citation type="submission" date="2016-07" db="EMBL/GenBank/DDBJ databases">
        <title>Draft genome of the white-rot fungus Obba rivulosa 3A-2.</title>
        <authorList>
            <consortium name="DOE Joint Genome Institute"/>
            <person name="Miettinen O."/>
            <person name="Riley R."/>
            <person name="Acob R."/>
            <person name="Barry K."/>
            <person name="Cullen D."/>
            <person name="De Vries R."/>
            <person name="Hainaut M."/>
            <person name="Hatakka A."/>
            <person name="Henrissat B."/>
            <person name="Hilden K."/>
            <person name="Kuo R."/>
            <person name="Labutti K."/>
            <person name="Lipzen A."/>
            <person name="Makela M.R."/>
            <person name="Sandor L."/>
            <person name="Spatafora J.W."/>
            <person name="Grigoriev I.V."/>
            <person name="Hibbett D.S."/>
        </authorList>
    </citation>
    <scope>NUCLEOTIDE SEQUENCE [LARGE SCALE GENOMIC DNA]</scope>
    <source>
        <strain evidence="2 3">3A-2</strain>
    </source>
</reference>
<dbReference type="AlphaFoldDB" id="A0A8E2B095"/>
<sequence length="508" mass="57622">MVTHERTLSLASHPFDKGSADAILASSDHIAYRVHTQILSEWSDFFQDLFSLPQPTTKLGTRKDEQLLLDGLPTITVSESGETLDTLLRFCYSVPDPTFTQLDKLRPVLEAAVKYDMAQVVEILKWRLEGFVDQEPLRVYCIACQHGFERIASAAAREVHRQEVQESFIDELGLITPGVYNRLLLFCKVPITTPWRFCIPLPTPSETHHPVPHDVPHGNHPASISALDSADVILRSRDGVDFQAHAFLLRLASPHFEGCLEELEHAAEPGAEEEKKLTQRLALEEDSWAVSRLLEFIYPARNHDLSNVQEHIELIALLRKYGMDRMATHLTTALWALDAEPLLIFLLAMEYNLSDQAARAACASLEQHGAKLLEYHPAMDHCERISGDTYFRLLKHYRDFQSFVTSWSATLLPSVWKSTIATCPDHECNLRDTFSKNFTESIQQNQSYRHAATSMETLYTLFDASQYCCCHPADRAALMKFSRELACQLEAALPKFDPTKNMRDSIHT</sequence>
<dbReference type="Proteomes" id="UP000250043">
    <property type="component" value="Unassembled WGS sequence"/>
</dbReference>
<evidence type="ECO:0000313" key="3">
    <source>
        <dbReference type="Proteomes" id="UP000250043"/>
    </source>
</evidence>
<protein>
    <recommendedName>
        <fullName evidence="1">BTB domain-containing protein</fullName>
    </recommendedName>
</protein>
<proteinExistence type="predicted"/>
<name>A0A8E2B095_9APHY</name>
<dbReference type="Pfam" id="PF00651">
    <property type="entry name" value="BTB"/>
    <property type="match status" value="2"/>
</dbReference>
<keyword evidence="3" id="KW-1185">Reference proteome</keyword>
<feature type="domain" description="BTB" evidence="1">
    <location>
        <begin position="230"/>
        <end position="301"/>
    </location>
</feature>
<feature type="domain" description="BTB" evidence="1">
    <location>
        <begin position="20"/>
        <end position="93"/>
    </location>
</feature>
<evidence type="ECO:0000313" key="2">
    <source>
        <dbReference type="EMBL" id="OCH91529.1"/>
    </source>
</evidence>
<dbReference type="InterPro" id="IPR000210">
    <property type="entry name" value="BTB/POZ_dom"/>
</dbReference>
<dbReference type="SUPFAM" id="SSF54695">
    <property type="entry name" value="POZ domain"/>
    <property type="match status" value="1"/>
</dbReference>
<gene>
    <name evidence="2" type="ORF">OBBRIDRAFT_886942</name>
</gene>
<accession>A0A8E2B095</accession>
<dbReference type="EMBL" id="KV722384">
    <property type="protein sequence ID" value="OCH91529.1"/>
    <property type="molecule type" value="Genomic_DNA"/>
</dbReference>
<dbReference type="CDD" id="cd18186">
    <property type="entry name" value="BTB_POZ_ZBTB_KLHL-like"/>
    <property type="match status" value="1"/>
</dbReference>
<organism evidence="2 3">
    <name type="scientific">Obba rivulosa</name>
    <dbReference type="NCBI Taxonomy" id="1052685"/>
    <lineage>
        <taxon>Eukaryota</taxon>
        <taxon>Fungi</taxon>
        <taxon>Dikarya</taxon>
        <taxon>Basidiomycota</taxon>
        <taxon>Agaricomycotina</taxon>
        <taxon>Agaricomycetes</taxon>
        <taxon>Polyporales</taxon>
        <taxon>Gelatoporiaceae</taxon>
        <taxon>Obba</taxon>
    </lineage>
</organism>
<dbReference type="SMART" id="SM00225">
    <property type="entry name" value="BTB"/>
    <property type="match status" value="2"/>
</dbReference>
<dbReference type="PROSITE" id="PS50097">
    <property type="entry name" value="BTB"/>
    <property type="match status" value="2"/>
</dbReference>
<dbReference type="Gene3D" id="3.30.710.10">
    <property type="entry name" value="Potassium Channel Kv1.1, Chain A"/>
    <property type="match status" value="2"/>
</dbReference>
<dbReference type="InterPro" id="IPR011333">
    <property type="entry name" value="SKP1/BTB/POZ_sf"/>
</dbReference>